<keyword evidence="8" id="KW-1185">Reference proteome</keyword>
<comment type="function">
    <text evidence="1">Required for the transposition of the insertion element.</text>
</comment>
<dbReference type="PANTHER" id="PTHR33217">
    <property type="entry name" value="TRANSPOSASE FOR INSERTION SEQUENCE ELEMENT IS1081"/>
    <property type="match status" value="1"/>
</dbReference>
<dbReference type="AlphaFoldDB" id="A0A7W9G0Q8"/>
<evidence type="ECO:0000256" key="5">
    <source>
        <dbReference type="ARBA" id="ARBA00023172"/>
    </source>
</evidence>
<dbReference type="Proteomes" id="UP000579153">
    <property type="component" value="Unassembled WGS sequence"/>
</dbReference>
<feature type="region of interest" description="Disordered" evidence="6">
    <location>
        <begin position="78"/>
        <end position="97"/>
    </location>
</feature>
<sequence length="516" mass="55818">MSSVIQASTEIDLEDAEVARKQPKASKAKDSDRELVARLVAQARAEGVELVGENGLLGRLTKLVLESALEGEITDHLGYDKHERGGSETGNSRNGARSKTVITDVGPVEISVPRDRDGSFEPKIVRKRQRRLSGVDEMVISLAAKGLTTGEISAHLAEVYGAEVSRQTISTITDKVLEGMAEWRNRPLDPVYPVLFIDAIHVKLREGQVANRPIYVAMAVTMDGERDILGLWAGDGGEGAKFWLHVLTEIKNRGVGDALMVSATASRGCRRPSRASGPKRSFKRVSCIGVVRKQHGASWFPVRWGGMAIPDEVRDQLALRFAVLLPHLNERQRRLALATEARLLGHGGVRLVARVTGVSESTVRKGVFELEAGVEPLPDGRVRRSGGGRLRAEVVDRLLLPALMGLVEPDERGDPESPLRWTTKSLRHLADELTRQGHRVTAPTVGRLLKENGFSLQGTAKVLEGDQHPDRDAQFRYQRTGQGPSGGGRAGGQCGCEEEGAGGVAADGQAGMAVSR</sequence>
<dbReference type="Pfam" id="PF07592">
    <property type="entry name" value="DDE_Tnp_ISAZ013"/>
    <property type="match status" value="1"/>
</dbReference>
<dbReference type="GO" id="GO:0006313">
    <property type="term" value="P:DNA transposition"/>
    <property type="evidence" value="ECO:0007669"/>
    <property type="project" value="InterPro"/>
</dbReference>
<keyword evidence="4" id="KW-0238">DNA-binding</keyword>
<gene>
    <name evidence="7" type="ORF">HD596_001792</name>
</gene>
<dbReference type="GO" id="GO:0004803">
    <property type="term" value="F:transposase activity"/>
    <property type="evidence" value="ECO:0007669"/>
    <property type="project" value="InterPro"/>
</dbReference>
<protein>
    <recommendedName>
        <fullName evidence="9">Mutator family transposase</fullName>
    </recommendedName>
</protein>
<evidence type="ECO:0000256" key="4">
    <source>
        <dbReference type="ARBA" id="ARBA00023125"/>
    </source>
</evidence>
<feature type="compositionally biased region" description="Gly residues" evidence="6">
    <location>
        <begin position="483"/>
        <end position="494"/>
    </location>
</feature>
<evidence type="ECO:0000256" key="2">
    <source>
        <dbReference type="ARBA" id="ARBA00010961"/>
    </source>
</evidence>
<keyword evidence="3" id="KW-0815">Transposition</keyword>
<dbReference type="PANTHER" id="PTHR33217:SF8">
    <property type="entry name" value="MUTATOR FAMILY TRANSPOSASE"/>
    <property type="match status" value="1"/>
</dbReference>
<feature type="region of interest" description="Disordered" evidence="6">
    <location>
        <begin position="1"/>
        <end position="29"/>
    </location>
</feature>
<keyword evidence="5" id="KW-0233">DNA recombination</keyword>
<proteinExistence type="inferred from homology"/>
<dbReference type="NCBIfam" id="NF033543">
    <property type="entry name" value="transpos_IS256"/>
    <property type="match status" value="1"/>
</dbReference>
<evidence type="ECO:0000256" key="1">
    <source>
        <dbReference type="ARBA" id="ARBA00002190"/>
    </source>
</evidence>
<comment type="caution">
    <text evidence="7">The sequence shown here is derived from an EMBL/GenBank/DDBJ whole genome shotgun (WGS) entry which is preliminary data.</text>
</comment>
<accession>A0A7W9G0Q8</accession>
<evidence type="ECO:0000256" key="6">
    <source>
        <dbReference type="SAM" id="MobiDB-lite"/>
    </source>
</evidence>
<reference evidence="7 8" key="1">
    <citation type="submission" date="2020-08" db="EMBL/GenBank/DDBJ databases">
        <title>Sequencing the genomes of 1000 actinobacteria strains.</title>
        <authorList>
            <person name="Klenk H.-P."/>
        </authorList>
    </citation>
    <scope>NUCLEOTIDE SEQUENCE [LARGE SCALE GENOMIC DNA]</scope>
    <source>
        <strain evidence="7 8">DSM 45507</strain>
    </source>
</reference>
<evidence type="ECO:0000313" key="7">
    <source>
        <dbReference type="EMBL" id="MBB5775036.1"/>
    </source>
</evidence>
<feature type="compositionally biased region" description="Low complexity" evidence="6">
    <location>
        <begin position="504"/>
        <end position="516"/>
    </location>
</feature>
<organism evidence="7 8">
    <name type="scientific">Nonomuraea jabiensis</name>
    <dbReference type="NCBI Taxonomy" id="882448"/>
    <lineage>
        <taxon>Bacteria</taxon>
        <taxon>Bacillati</taxon>
        <taxon>Actinomycetota</taxon>
        <taxon>Actinomycetes</taxon>
        <taxon>Streptosporangiales</taxon>
        <taxon>Streptosporangiaceae</taxon>
        <taxon>Nonomuraea</taxon>
    </lineage>
</organism>
<feature type="region of interest" description="Disordered" evidence="6">
    <location>
        <begin position="477"/>
        <end position="516"/>
    </location>
</feature>
<evidence type="ECO:0008006" key="9">
    <source>
        <dbReference type="Google" id="ProtNLM"/>
    </source>
</evidence>
<evidence type="ECO:0000256" key="3">
    <source>
        <dbReference type="ARBA" id="ARBA00022578"/>
    </source>
</evidence>
<comment type="similarity">
    <text evidence="2">Belongs to the transposase mutator family.</text>
</comment>
<dbReference type="InterPro" id="IPR001207">
    <property type="entry name" value="Transposase_mutator"/>
</dbReference>
<dbReference type="EMBL" id="JACHMB010000001">
    <property type="protein sequence ID" value="MBB5775036.1"/>
    <property type="molecule type" value="Genomic_DNA"/>
</dbReference>
<dbReference type="Pfam" id="PF00872">
    <property type="entry name" value="Transposase_mut"/>
    <property type="match status" value="1"/>
</dbReference>
<dbReference type="GO" id="GO:0003677">
    <property type="term" value="F:DNA binding"/>
    <property type="evidence" value="ECO:0007669"/>
    <property type="project" value="UniProtKB-KW"/>
</dbReference>
<dbReference type="InterPro" id="IPR011518">
    <property type="entry name" value="Transposase_36"/>
</dbReference>
<evidence type="ECO:0000313" key="8">
    <source>
        <dbReference type="Proteomes" id="UP000579153"/>
    </source>
</evidence>
<name>A0A7W9G0Q8_9ACTN</name>